<evidence type="ECO:0000313" key="11">
    <source>
        <dbReference type="EMBL" id="TXG61775.1"/>
    </source>
</evidence>
<proteinExistence type="inferred from homology"/>
<keyword evidence="2" id="KW-0677">Repeat</keyword>
<dbReference type="PANTHER" id="PTHR13871">
    <property type="entry name" value="THIOREDOXIN"/>
    <property type="match status" value="1"/>
</dbReference>
<feature type="compositionally biased region" description="Polar residues" evidence="9">
    <location>
        <begin position="36"/>
        <end position="47"/>
    </location>
</feature>
<dbReference type="OrthoDB" id="409136at2759"/>
<organism evidence="11 12">
    <name type="scientific">Acer yangbiense</name>
    <dbReference type="NCBI Taxonomy" id="1000413"/>
    <lineage>
        <taxon>Eukaryota</taxon>
        <taxon>Viridiplantae</taxon>
        <taxon>Streptophyta</taxon>
        <taxon>Embryophyta</taxon>
        <taxon>Tracheophyta</taxon>
        <taxon>Spermatophyta</taxon>
        <taxon>Magnoliopsida</taxon>
        <taxon>eudicotyledons</taxon>
        <taxon>Gunneridae</taxon>
        <taxon>Pentapetalae</taxon>
        <taxon>rosids</taxon>
        <taxon>malvids</taxon>
        <taxon>Sapindales</taxon>
        <taxon>Sapindaceae</taxon>
        <taxon>Hippocastanoideae</taxon>
        <taxon>Acereae</taxon>
        <taxon>Acer</taxon>
    </lineage>
</organism>
<keyword evidence="3" id="KW-0560">Oxidoreductase</keyword>
<dbReference type="Pfam" id="PF13905">
    <property type="entry name" value="Thioredoxin_8"/>
    <property type="match status" value="3"/>
</dbReference>
<name>A0A5C7HY57_9ROSI</name>
<comment type="catalytic activity">
    <reaction evidence="6">
        <text>[protein]-dithiol + NAD(+) = [protein]-disulfide + NADH + H(+)</text>
        <dbReference type="Rhea" id="RHEA:18749"/>
        <dbReference type="Rhea" id="RHEA-COMP:10593"/>
        <dbReference type="Rhea" id="RHEA-COMP:10594"/>
        <dbReference type="ChEBI" id="CHEBI:15378"/>
        <dbReference type="ChEBI" id="CHEBI:29950"/>
        <dbReference type="ChEBI" id="CHEBI:50058"/>
        <dbReference type="ChEBI" id="CHEBI:57540"/>
        <dbReference type="ChEBI" id="CHEBI:57945"/>
        <dbReference type="EC" id="1.8.1.8"/>
    </reaction>
</comment>
<feature type="coiled-coil region" evidence="8">
    <location>
        <begin position="401"/>
        <end position="435"/>
    </location>
</feature>
<dbReference type="SUPFAM" id="SSF52833">
    <property type="entry name" value="Thioredoxin-like"/>
    <property type="match status" value="3"/>
</dbReference>
<evidence type="ECO:0000313" key="12">
    <source>
        <dbReference type="Proteomes" id="UP000323000"/>
    </source>
</evidence>
<evidence type="ECO:0000256" key="6">
    <source>
        <dbReference type="ARBA" id="ARBA00047388"/>
    </source>
</evidence>
<comment type="similarity">
    <text evidence="5">Belongs to the nucleoredoxin family.</text>
</comment>
<evidence type="ECO:0000256" key="9">
    <source>
        <dbReference type="SAM" id="MobiDB-lite"/>
    </source>
</evidence>
<dbReference type="EMBL" id="VAHF01000005">
    <property type="protein sequence ID" value="TXG61775.1"/>
    <property type="molecule type" value="Genomic_DNA"/>
</dbReference>
<evidence type="ECO:0000256" key="8">
    <source>
        <dbReference type="SAM" id="Coils"/>
    </source>
</evidence>
<evidence type="ECO:0000256" key="2">
    <source>
        <dbReference type="ARBA" id="ARBA00022737"/>
    </source>
</evidence>
<evidence type="ECO:0000256" key="5">
    <source>
        <dbReference type="ARBA" id="ARBA00025782"/>
    </source>
</evidence>
<keyword evidence="8" id="KW-0175">Coiled coil</keyword>
<evidence type="ECO:0000256" key="4">
    <source>
        <dbReference type="ARBA" id="ARBA00023027"/>
    </source>
</evidence>
<dbReference type="AlphaFoldDB" id="A0A5C7HY57"/>
<evidence type="ECO:0000256" key="3">
    <source>
        <dbReference type="ARBA" id="ARBA00023002"/>
    </source>
</evidence>
<comment type="caution">
    <text evidence="11">The sequence shown here is derived from an EMBL/GenBank/DDBJ whole genome shotgun (WGS) entry which is preliminary data.</text>
</comment>
<dbReference type="CDD" id="cd03009">
    <property type="entry name" value="TryX_like_TryX_NRX"/>
    <property type="match status" value="1"/>
</dbReference>
<gene>
    <name evidence="11" type="ORF">EZV62_013138</name>
</gene>
<dbReference type="InterPro" id="IPR036249">
    <property type="entry name" value="Thioredoxin-like_sf"/>
</dbReference>
<dbReference type="InterPro" id="IPR045870">
    <property type="entry name" value="TryX_NRX_thioredoxin_dom"/>
</dbReference>
<dbReference type="InterPro" id="IPR046349">
    <property type="entry name" value="C1-like_sf"/>
</dbReference>
<evidence type="ECO:0000256" key="7">
    <source>
        <dbReference type="ARBA" id="ARBA00047804"/>
    </source>
</evidence>
<protein>
    <recommendedName>
        <fullName evidence="1">protein-disulfide reductase</fullName>
        <ecNumber evidence="1">1.8.1.8</ecNumber>
    </recommendedName>
</protein>
<evidence type="ECO:0000256" key="1">
    <source>
        <dbReference type="ARBA" id="ARBA00012612"/>
    </source>
</evidence>
<feature type="compositionally biased region" description="Polar residues" evidence="9">
    <location>
        <begin position="74"/>
        <end position="85"/>
    </location>
</feature>
<dbReference type="Proteomes" id="UP000323000">
    <property type="component" value="Chromosome 5"/>
</dbReference>
<dbReference type="GO" id="GO:0004791">
    <property type="term" value="F:thioredoxin-disulfide reductase (NADPH) activity"/>
    <property type="evidence" value="ECO:0007669"/>
    <property type="project" value="InterPro"/>
</dbReference>
<dbReference type="SUPFAM" id="SSF57889">
    <property type="entry name" value="Cysteine-rich domain"/>
    <property type="match status" value="1"/>
</dbReference>
<reference evidence="12" key="1">
    <citation type="journal article" date="2019" name="Gigascience">
        <title>De novo genome assembly of the endangered Acer yangbiense, a plant species with extremely small populations endemic to Yunnan Province, China.</title>
        <authorList>
            <person name="Yang J."/>
            <person name="Wariss H.M."/>
            <person name="Tao L."/>
            <person name="Zhang R."/>
            <person name="Yun Q."/>
            <person name="Hollingsworth P."/>
            <person name="Dao Z."/>
            <person name="Luo G."/>
            <person name="Guo H."/>
            <person name="Ma Y."/>
            <person name="Sun W."/>
        </authorList>
    </citation>
    <scope>NUCLEOTIDE SEQUENCE [LARGE SCALE GENOMIC DNA]</scope>
    <source>
        <strain evidence="12">cv. Malutang</strain>
    </source>
</reference>
<dbReference type="Pfam" id="PF03004">
    <property type="entry name" value="Transposase_24"/>
    <property type="match status" value="1"/>
</dbReference>
<keyword evidence="12" id="KW-1185">Reference proteome</keyword>
<feature type="compositionally biased region" description="Low complexity" evidence="9">
    <location>
        <begin position="153"/>
        <end position="169"/>
    </location>
</feature>
<evidence type="ECO:0000259" key="10">
    <source>
        <dbReference type="PROSITE" id="PS51352"/>
    </source>
</evidence>
<dbReference type="PANTHER" id="PTHR13871:SF96">
    <property type="entry name" value="THIOREDOXIN DOMAIN-CONTAINING PROTEIN"/>
    <property type="match status" value="1"/>
</dbReference>
<dbReference type="InterPro" id="IPR013766">
    <property type="entry name" value="Thioredoxin_domain"/>
</dbReference>
<dbReference type="InterPro" id="IPR004252">
    <property type="entry name" value="Probable_transposase_24"/>
</dbReference>
<dbReference type="InterPro" id="IPR012336">
    <property type="entry name" value="Thioredoxin-like_fold"/>
</dbReference>
<feature type="domain" description="Thioredoxin" evidence="10">
    <location>
        <begin position="723"/>
        <end position="909"/>
    </location>
</feature>
<dbReference type="Gene3D" id="3.40.30.10">
    <property type="entry name" value="Glutaredoxin"/>
    <property type="match status" value="3"/>
</dbReference>
<sequence length="995" mass="112153">MAPKRAAGGTMKGFLQSQSETQQHAPKKAAGGTMESFLQSRSKTQQHAPKRAAGGTMETQKRAPKRAAGGTMESFLQSQSETQQHAPKRAAGGTMETQQRAPKRAAGGTMESFLQSQSETQQHAPKRAAGGTMETQQCAPKRAAGGTMESFLQSQSETQQHESSTSHSQATEDGLSASSDVRKGRGPAQIIPEWGTGHKLHVEFDSTWEPIGPNVQPLKTQLGNIAKNGMMAPMTYLEWTYMPNELLDRMWKEVTDITNAPKQYKTKCLANIGALWRGWKSRVKKKYYNKLETNKERLAITPSRVIRDQWETLVKYWSTERAKNIASKNKTNRLSQGLFHKTGRTPFSEVRNRSQFEEHLCDIPAEEQTDIIREQVFTQVMGPDDHGRVRLYGVGTTSSNVVGQNSNVDEMRVELDELRSNYKDLQSKYDKLESIVMSHYETCPQQSRSEQVTYSELDEKIIALYFAASSCVQCNHFTPILIEAYNDLISLKKSFEIILVSSDNDEESFQKHFSTMPWLALPHSNQTACDHFKSLYAIAETPHLIILNQKGDLLSSKGVSLVFEFGSTGYPFTPERIKQLRDEEEMKKKNQSLKSVLATPTRDFVISNNGKVVPISELEGKLVGLYVSLGSFRACQNFTPKLVDFYKSLKEKGESFEIVYVSLEDNKESFENEFVKMPWLAIPFGDKSLKKLPVYFKLNALPTLLILGPDGKTLCLNVCDYIAEFGIQAYPFSLEKLTALDELRNARGESQTLESLLVSDELDFVIGKDNVKVPVSELVGKTVLFYFSRKICPPCRAFTPKLAKTYHEIKAKHPDFEVIFVSVDNDQESFNKYYSEMPWLALPYDDRREASLRRTFKSKRIPHLAAVGPNGKILTNEAKELVLFMGSDAYPFDEDTKKEMDRRLEEMAKGWPEKVRNRKHPEHELVLSLQGGFYTCCGCNELMAGWMFSCGECRFELHPECALAGIEKLNNVVDDDGDNSEAQGLICDENSCHKA</sequence>
<feature type="compositionally biased region" description="Polar residues" evidence="9">
    <location>
        <begin position="15"/>
        <end position="24"/>
    </location>
</feature>
<dbReference type="InterPro" id="IPR052259">
    <property type="entry name" value="Nucleoredoxin-like"/>
</dbReference>
<accession>A0A5C7HY57</accession>
<feature type="compositionally biased region" description="Polar residues" evidence="9">
    <location>
        <begin position="112"/>
        <end position="123"/>
    </location>
</feature>
<dbReference type="PROSITE" id="PS51352">
    <property type="entry name" value="THIOREDOXIN_2"/>
    <property type="match status" value="1"/>
</dbReference>
<dbReference type="EC" id="1.8.1.8" evidence="1"/>
<feature type="region of interest" description="Disordered" evidence="9">
    <location>
        <begin position="1"/>
        <end position="192"/>
    </location>
</feature>
<keyword evidence="4" id="KW-0520">NAD</keyword>
<comment type="catalytic activity">
    <reaction evidence="7">
        <text>[protein]-dithiol + NADP(+) = [protein]-disulfide + NADPH + H(+)</text>
        <dbReference type="Rhea" id="RHEA:18753"/>
        <dbReference type="Rhea" id="RHEA-COMP:10593"/>
        <dbReference type="Rhea" id="RHEA-COMP:10594"/>
        <dbReference type="ChEBI" id="CHEBI:15378"/>
        <dbReference type="ChEBI" id="CHEBI:29950"/>
        <dbReference type="ChEBI" id="CHEBI:50058"/>
        <dbReference type="ChEBI" id="CHEBI:57783"/>
        <dbReference type="ChEBI" id="CHEBI:58349"/>
        <dbReference type="EC" id="1.8.1.8"/>
    </reaction>
</comment>